<keyword evidence="1" id="KW-0472">Membrane</keyword>
<evidence type="ECO:0000313" key="3">
    <source>
        <dbReference type="Proteomes" id="UP000184603"/>
    </source>
</evidence>
<keyword evidence="1" id="KW-0812">Transmembrane</keyword>
<gene>
    <name evidence="2" type="ORF">SAMN02745220_01077</name>
</gene>
<feature type="transmembrane region" description="Helical" evidence="1">
    <location>
        <begin position="83"/>
        <end position="103"/>
    </location>
</feature>
<protein>
    <submittedName>
        <fullName evidence="2">Uncharacterized protein</fullName>
    </submittedName>
</protein>
<evidence type="ECO:0000256" key="1">
    <source>
        <dbReference type="SAM" id="Phobius"/>
    </source>
</evidence>
<dbReference type="AlphaFoldDB" id="A0A1M7Y1K1"/>
<reference evidence="2 3" key="1">
    <citation type="submission" date="2016-12" db="EMBL/GenBank/DDBJ databases">
        <authorList>
            <person name="Song W.-J."/>
            <person name="Kurnit D.M."/>
        </authorList>
    </citation>
    <scope>NUCLEOTIDE SEQUENCE [LARGE SCALE GENOMIC DNA]</scope>
    <source>
        <strain evidence="2 3">DSM 18488</strain>
    </source>
</reference>
<keyword evidence="3" id="KW-1185">Reference proteome</keyword>
<sequence>MIQAIQLLRRESQRRAILRDVKRLLIHLFSNNQTISTGVCNLLISQTNKNERETWFLHIGGKPPNESLAMGDLRQLVYFVSQIWWRILLIIALVEAVFTHLVIKCFARNI</sequence>
<accession>A0A1M7Y1K1</accession>
<dbReference type="Proteomes" id="UP000184603">
    <property type="component" value="Unassembled WGS sequence"/>
</dbReference>
<name>A0A1M7Y1K1_9BACT</name>
<organism evidence="2 3">
    <name type="scientific">Desulfopila aestuarii DSM 18488</name>
    <dbReference type="NCBI Taxonomy" id="1121416"/>
    <lineage>
        <taxon>Bacteria</taxon>
        <taxon>Pseudomonadati</taxon>
        <taxon>Thermodesulfobacteriota</taxon>
        <taxon>Desulfobulbia</taxon>
        <taxon>Desulfobulbales</taxon>
        <taxon>Desulfocapsaceae</taxon>
        <taxon>Desulfopila</taxon>
    </lineage>
</organism>
<evidence type="ECO:0000313" key="2">
    <source>
        <dbReference type="EMBL" id="SHO45419.1"/>
    </source>
</evidence>
<proteinExistence type="predicted"/>
<dbReference type="STRING" id="1121416.SAMN02745220_01077"/>
<keyword evidence="1" id="KW-1133">Transmembrane helix</keyword>
<dbReference type="EMBL" id="FRFE01000004">
    <property type="protein sequence ID" value="SHO45419.1"/>
    <property type="molecule type" value="Genomic_DNA"/>
</dbReference>